<sequence>MYVFSWMIQENISVAFNYREAGFQAYKVDKISFKNPKVVSIPATDILDFTSSDGAVHLSMETDAYVEELRTIINQLLD</sequence>
<dbReference type="KEGG" id="nba:CUN60_07030"/>
<organism evidence="1 2">
    <name type="scientific">Aquella oligotrophica</name>
    <dbReference type="NCBI Taxonomy" id="2067065"/>
    <lineage>
        <taxon>Bacteria</taxon>
        <taxon>Pseudomonadati</taxon>
        <taxon>Pseudomonadota</taxon>
        <taxon>Betaproteobacteria</taxon>
        <taxon>Neisseriales</taxon>
        <taxon>Neisseriaceae</taxon>
        <taxon>Aquella</taxon>
    </lineage>
</organism>
<evidence type="ECO:0000313" key="2">
    <source>
        <dbReference type="Proteomes" id="UP000236655"/>
    </source>
</evidence>
<protein>
    <submittedName>
        <fullName evidence="1">Uncharacterized protein</fullName>
    </submittedName>
</protein>
<reference evidence="2" key="1">
    <citation type="submission" date="2017-11" db="EMBL/GenBank/DDBJ databases">
        <authorList>
            <person name="Chan K.G."/>
            <person name="Lee L.S."/>
        </authorList>
    </citation>
    <scope>NUCLEOTIDE SEQUENCE [LARGE SCALE GENOMIC DNA]</scope>
    <source>
        <strain evidence="2">DSM 100970</strain>
    </source>
</reference>
<gene>
    <name evidence="1" type="ORF">CUN60_07030</name>
</gene>
<dbReference type="Proteomes" id="UP000236655">
    <property type="component" value="Chromosome"/>
</dbReference>
<dbReference type="AlphaFoldDB" id="A0A2I7N6J0"/>
<name>A0A2I7N6J0_9NEIS</name>
<dbReference type="EMBL" id="CP024847">
    <property type="protein sequence ID" value="AUR52061.1"/>
    <property type="molecule type" value="Genomic_DNA"/>
</dbReference>
<keyword evidence="2" id="KW-1185">Reference proteome</keyword>
<proteinExistence type="predicted"/>
<evidence type="ECO:0000313" key="1">
    <source>
        <dbReference type="EMBL" id="AUR52061.1"/>
    </source>
</evidence>
<accession>A0A2I7N6J0</accession>